<reference evidence="2" key="1">
    <citation type="submission" date="2017-05" db="EMBL/GenBank/DDBJ databases">
        <title>Complete and WGS of Bordetella genogroups.</title>
        <authorList>
            <person name="Spilker T."/>
            <person name="Lipuma J."/>
        </authorList>
    </citation>
    <scope>NUCLEOTIDE SEQUENCE [LARGE SCALE GENOMIC DNA]</scope>
    <source>
        <strain evidence="2">AU16122</strain>
    </source>
</reference>
<dbReference type="Proteomes" id="UP000216020">
    <property type="component" value="Unassembled WGS sequence"/>
</dbReference>
<dbReference type="RefSeq" id="WP_094855474.1">
    <property type="nucleotide sequence ID" value="NZ_NEVM01000005.1"/>
</dbReference>
<name>A0A261S151_9BORD</name>
<evidence type="ECO:0000313" key="1">
    <source>
        <dbReference type="EMBL" id="OZI31059.1"/>
    </source>
</evidence>
<organism evidence="1 2">
    <name type="scientific">Bordetella genomosp. 10</name>
    <dbReference type="NCBI Taxonomy" id="1416804"/>
    <lineage>
        <taxon>Bacteria</taxon>
        <taxon>Pseudomonadati</taxon>
        <taxon>Pseudomonadota</taxon>
        <taxon>Betaproteobacteria</taxon>
        <taxon>Burkholderiales</taxon>
        <taxon>Alcaligenaceae</taxon>
        <taxon>Bordetella</taxon>
    </lineage>
</organism>
<proteinExistence type="predicted"/>
<protein>
    <submittedName>
        <fullName evidence="1">Uncharacterized protein</fullName>
    </submittedName>
</protein>
<dbReference type="AlphaFoldDB" id="A0A261S151"/>
<evidence type="ECO:0000313" key="2">
    <source>
        <dbReference type="Proteomes" id="UP000216020"/>
    </source>
</evidence>
<sequence>MTRENQGPSAAPPISAHMDPAAFDEDMALFGDGPIYRPIVVTPPPNVRRAQLARNLESGLTWVKGKMIAMTGAVSAHAPRSAAEGKVISLRPYRNAADLRAAFPLLADTPPESLAAAPGKMHAPDGHFKFEDYVEGSVLGGDAETRRLPPSPPATPVPEPVAAARTAARAEAASFQVDGQSLVALEHEVEAYAEALLRCLVSIECDAHAAQMQGELPKGRGFVSQWRAHGAAGLRYFRTLIAPDPYKATNRAVRALCRAHEQMALEMHRIATANADIAPQLDAQARLHRGCGPSHQAPVRERRLAAPPLLPILLKAVKALDHIELHYLMSQIERRNLAALEDKVAHAEHDADAGTRLASKSGGTDPAFDIGKWQEMLGLLKKVVWDEYNARYSGTPARELSALFEVLDLARKGDADALEKRLDRAEPFLKPVFDTLKQSLDAQTGRSGAASLRSSFNEARRHIGLGSDEGPRQTVRALTHAHINDVFLRVLRGIYVLHDLRGNNSYSEVFEKIGQHDPAFNEALFVFLEEGKKQVNIDVDGEPHRKVEGVAVQQALARLLTVWREWLIGKLGHEKVEALCRRAGTTPPAAVAQAPDPDIGGAPVVQAIREMRGPAVFDRVGWKKRLMHRLAFLAYPFRNARAKAAWRHAHCEWRLQQSIAAYMRLDPRSTERQIEAARNDSLRAFLWWCIEDERRHGKGSDPEVKLCFEMKMAVAQLSGPGAAAVYEAHEKWAGHGAATPDLRPARIALPANALRRAAFRLREWWRNPFVSADDLARMSGKLDARLFSPIMSSNYMQQLIEFDRFLRENTTLVHEFFAALLANDKEKRLALGRRLIGVYDLDVREGRIVKVLDNPVPVLTFLETALKWDAADLKEIDRKLTKYAITPHKMVEAMCGAGKTNGYESEMLGFVLKAVRREVRSVRHSEEGLAGMLLMHDADTAADAERRHGDDGGAGGNAAFAVSSSRRNAGPYLARSALRWSVIR</sequence>
<comment type="caution">
    <text evidence="1">The sequence shown here is derived from an EMBL/GenBank/DDBJ whole genome shotgun (WGS) entry which is preliminary data.</text>
</comment>
<accession>A0A261S151</accession>
<keyword evidence="2" id="KW-1185">Reference proteome</keyword>
<dbReference type="EMBL" id="NEVM01000005">
    <property type="protein sequence ID" value="OZI31059.1"/>
    <property type="molecule type" value="Genomic_DNA"/>
</dbReference>
<gene>
    <name evidence="1" type="ORF">CAL29_24265</name>
</gene>